<evidence type="ECO:0000256" key="4">
    <source>
        <dbReference type="ARBA" id="ARBA00022840"/>
    </source>
</evidence>
<dbReference type="InterPro" id="IPR027417">
    <property type="entry name" value="P-loop_NTPase"/>
</dbReference>
<protein>
    <submittedName>
        <fullName evidence="7">TM0106 family RecB-like putative nuclease</fullName>
    </submittedName>
</protein>
<feature type="domain" description="YprB ribonuclease H-like" evidence="6">
    <location>
        <begin position="291"/>
        <end position="473"/>
    </location>
</feature>
<evidence type="ECO:0000256" key="2">
    <source>
        <dbReference type="ARBA" id="ARBA00022801"/>
    </source>
</evidence>
<dbReference type="Pfam" id="PF13604">
    <property type="entry name" value="AAA_30"/>
    <property type="match status" value="1"/>
</dbReference>
<evidence type="ECO:0000256" key="1">
    <source>
        <dbReference type="ARBA" id="ARBA00022741"/>
    </source>
</evidence>
<dbReference type="CDD" id="cd18808">
    <property type="entry name" value="SF1_C_Upf1"/>
    <property type="match status" value="1"/>
</dbReference>
<dbReference type="Pfam" id="PF13087">
    <property type="entry name" value="AAA_12"/>
    <property type="match status" value="1"/>
</dbReference>
<evidence type="ECO:0000313" key="7">
    <source>
        <dbReference type="EMBL" id="MBT1707384.1"/>
    </source>
</evidence>
<dbReference type="InterPro" id="IPR019993">
    <property type="entry name" value="RecB_nuclease_TM0106_put"/>
</dbReference>
<keyword evidence="2" id="KW-0378">Hydrolase</keyword>
<dbReference type="Gene3D" id="3.40.50.300">
    <property type="entry name" value="P-loop containing nucleotide triphosphate hydrolases"/>
    <property type="match status" value="2"/>
</dbReference>
<organism evidence="7 8">
    <name type="scientific">Dawidia cretensis</name>
    <dbReference type="NCBI Taxonomy" id="2782350"/>
    <lineage>
        <taxon>Bacteria</taxon>
        <taxon>Pseudomonadati</taxon>
        <taxon>Bacteroidota</taxon>
        <taxon>Cytophagia</taxon>
        <taxon>Cytophagales</taxon>
        <taxon>Chryseotaleaceae</taxon>
        <taxon>Dawidia</taxon>
    </lineage>
</organism>
<keyword evidence="8" id="KW-1185">Reference proteome</keyword>
<dbReference type="NCBIfam" id="TIGR03491">
    <property type="entry name" value="TM0106 family RecB-like putative nuclease"/>
    <property type="match status" value="1"/>
</dbReference>
<proteinExistence type="predicted"/>
<dbReference type="CDD" id="cd17934">
    <property type="entry name" value="DEXXQc_Upf1-like"/>
    <property type="match status" value="1"/>
</dbReference>
<dbReference type="InterPro" id="IPR047187">
    <property type="entry name" value="SF1_C_Upf1"/>
</dbReference>
<dbReference type="PANTHER" id="PTHR43788:SF8">
    <property type="entry name" value="DNA-BINDING PROTEIN SMUBP-2"/>
    <property type="match status" value="1"/>
</dbReference>
<dbReference type="Proteomes" id="UP001319080">
    <property type="component" value="Unassembled WGS sequence"/>
</dbReference>
<evidence type="ECO:0000313" key="8">
    <source>
        <dbReference type="Proteomes" id="UP001319080"/>
    </source>
</evidence>
<name>A0AAP2GNN9_9BACT</name>
<feature type="domain" description="DNA2/NAM7 helicase-like C-terminal" evidence="5">
    <location>
        <begin position="900"/>
        <end position="1040"/>
    </location>
</feature>
<accession>A0AAP2GNN9</accession>
<dbReference type="SUPFAM" id="SSF52540">
    <property type="entry name" value="P-loop containing nucleoside triphosphate hydrolases"/>
    <property type="match status" value="1"/>
</dbReference>
<dbReference type="PANTHER" id="PTHR43788">
    <property type="entry name" value="DNA2/NAM7 HELICASE FAMILY MEMBER"/>
    <property type="match status" value="1"/>
</dbReference>
<dbReference type="GO" id="GO:0005524">
    <property type="term" value="F:ATP binding"/>
    <property type="evidence" value="ECO:0007669"/>
    <property type="project" value="UniProtKB-KW"/>
</dbReference>
<dbReference type="Pfam" id="PF13482">
    <property type="entry name" value="RNase_H_2"/>
    <property type="match status" value="1"/>
</dbReference>
<keyword evidence="4" id="KW-0067">ATP-binding</keyword>
<dbReference type="InterPro" id="IPR050534">
    <property type="entry name" value="Coronavir_polyprotein_1ab"/>
</dbReference>
<dbReference type="InterPro" id="IPR038720">
    <property type="entry name" value="YprB_RNase_H-like_dom"/>
</dbReference>
<evidence type="ECO:0000256" key="3">
    <source>
        <dbReference type="ARBA" id="ARBA00022806"/>
    </source>
</evidence>
<sequence>MTQLNRRVAAREIPRPSWHDPSLEVLIKRGEEHEAAYVEYLKTKGLSWIYLKGQPLEATLQAMKDGKDVIVQAFLEAGKWSGYSDVLLKVPGRSKFGDWSYEVQDTKLSQNTRASAILQLCLYSDLLSQLQDYVPEKMHIVKPGVQFPAESYRFAEFRAHYNLIRKNLEYTMTRPALPTYPDISEHCSICSWWRTCDQKRHDDDHLSLVAGIRSLQIVELERQKIATLEQFATTDKLARPERGNKEALDKKQRQAGIQLDGRNQARLLYNIQPIESGRGLNRLPEPDEGDVYFDIEGDAFYEDGGLEYILGYVYKENGELVYRRIWSTNRKEEGLAFEQLMKFIMARWKRYPKMYIYHFAPYEPSAVKRLARVHARFEQEVDRLLRAERFVDLHAVFKESLLASVEVYSLKELEKFTPYTRKVALHDASLARKSVEIALELHDFKSLPDETARTVEAYNEDDCFATEALHQWLERLRSESALAGTKFDRPELKTGEAGEEIQQLDIRSQAIYKALVEKLPDDRTTWTSEHRAKWLLAHQVEYFRRELKSAYWEFFRVHELEYEDLLDERHAITGLKLVGELPKGKSERSVTHRYSFPPQELSIAEGDSLVEVKGDDVGSVRAVSLENYTVDIKKSGKTVEVHPVSVHVRDIITPRSLEVSLLNLANDVVEYGLAHTWPDHAAKDILMRRDPKLLDGTTGAFVRAGENTVDAAIRIALGLDKSYLAIQGPPGSGKTYTGARTIAELVSSGKKVGITAVSHKVIRNLSLATLKEVSKAGRSISFVHKVSGKGAACPDGIVEVTKADEVIAALNKGSVGCGTAWLWAEETSRETLDYLFVDEAGQMSLSHVLAASRAARNLVLLGDPQQLEQPQKGAHPEGSDVAALAYLLEGHFTVPEGRGLFLDITRRLHPDICRFTSEIFYENKLQSLPGLEKQVISGSTPFDGAGLNYVPVPHKGNQSKSKEEVDAITAIVGKLLAGGRWTNEEGTEQQITRKDILIVAPFNAQVSALRERLPEIEIGTVDKFQGQEGAVVIYSMTSSTVEDAPRGMSFLFSPTD</sequence>
<dbReference type="AlphaFoldDB" id="A0AAP2GNN9"/>
<evidence type="ECO:0000259" key="6">
    <source>
        <dbReference type="Pfam" id="PF13482"/>
    </source>
</evidence>
<dbReference type="InterPro" id="IPR041679">
    <property type="entry name" value="DNA2/NAM7-like_C"/>
</dbReference>
<dbReference type="GO" id="GO:0043139">
    <property type="term" value="F:5'-3' DNA helicase activity"/>
    <property type="evidence" value="ECO:0007669"/>
    <property type="project" value="TreeGrafter"/>
</dbReference>
<evidence type="ECO:0000259" key="5">
    <source>
        <dbReference type="Pfam" id="PF13087"/>
    </source>
</evidence>
<dbReference type="EMBL" id="JAHESE010000002">
    <property type="protein sequence ID" value="MBT1707384.1"/>
    <property type="molecule type" value="Genomic_DNA"/>
</dbReference>
<keyword evidence="1" id="KW-0547">Nucleotide-binding</keyword>
<gene>
    <name evidence="7" type="ORF">KK062_04080</name>
</gene>
<comment type="caution">
    <text evidence="7">The sequence shown here is derived from an EMBL/GenBank/DDBJ whole genome shotgun (WGS) entry which is preliminary data.</text>
</comment>
<reference evidence="7 8" key="1">
    <citation type="submission" date="2021-05" db="EMBL/GenBank/DDBJ databases">
        <title>A Polyphasic approach of four new species of the genus Ohtaekwangia: Ohtaekwangia histidinii sp. nov., Ohtaekwangia cretensis sp. nov., Ohtaekwangia indiensis sp. nov., Ohtaekwangia reichenbachii sp. nov. from diverse environment.</title>
        <authorList>
            <person name="Octaviana S."/>
        </authorList>
    </citation>
    <scope>NUCLEOTIDE SEQUENCE [LARGE SCALE GENOMIC DNA]</scope>
    <source>
        <strain evidence="7 8">PWU5</strain>
    </source>
</reference>
<dbReference type="GO" id="GO:0016787">
    <property type="term" value="F:hydrolase activity"/>
    <property type="evidence" value="ECO:0007669"/>
    <property type="project" value="UniProtKB-KW"/>
</dbReference>
<keyword evidence="3" id="KW-0347">Helicase</keyword>